<feature type="transmembrane region" description="Helical" evidence="3">
    <location>
        <begin position="267"/>
        <end position="288"/>
    </location>
</feature>
<protein>
    <recommendedName>
        <fullName evidence="6">J domain-containing protein</fullName>
    </recommendedName>
</protein>
<evidence type="ECO:0000256" key="1">
    <source>
        <dbReference type="ARBA" id="ARBA00022705"/>
    </source>
</evidence>
<dbReference type="InterPro" id="IPR036869">
    <property type="entry name" value="J_dom_sf"/>
</dbReference>
<evidence type="ECO:0000313" key="4">
    <source>
        <dbReference type="EMBL" id="HIX64696.1"/>
    </source>
</evidence>
<keyword evidence="3" id="KW-0812">Transmembrane</keyword>
<dbReference type="GO" id="GO:0006260">
    <property type="term" value="P:DNA replication"/>
    <property type="evidence" value="ECO:0007669"/>
    <property type="project" value="UniProtKB-KW"/>
</dbReference>
<dbReference type="Proteomes" id="UP000886800">
    <property type="component" value="Unassembled WGS sequence"/>
</dbReference>
<reference evidence="4" key="2">
    <citation type="submission" date="2021-04" db="EMBL/GenBank/DDBJ databases">
        <authorList>
            <person name="Gilroy R."/>
        </authorList>
    </citation>
    <scope>NUCLEOTIDE SEQUENCE</scope>
    <source>
        <strain evidence="4">CHK188-5543</strain>
    </source>
</reference>
<sequence length="576" mass="65479">MSWPWGELGLDGPASLEEVRQAYAHRLKQTHPEEDPEGFQRLHAAYQEARRLARQAQGKGRQPLEPPAPAPRPGPSEKPESRPPQPEGPSQPDGEAQQPEKEAGQPQPFQFENLLQHQKAPEPPPSRPEPPEQWDFGRLFQEAEAQREEADRKKYGNQGWVVGQALELVRLLLQDNLPRTNWERFLASRLFFQAKEDPAFIAGLAEAFRTWPVHNPQIRVELLRAYGLFQQTEVPSDYQDLYWALHGRQGPPGQAEKAEKRRSMIKVSLFVLAALGMLLAFHLGAALLERPRVQQVETICQYLEEDFGFSVESLYLITGDESYLDYYQLPERQQLTFSARPQGERAPGLGELGYETDLGNALMTQALEQLAAQWKDDCTLERFLEDGTPALSTQTPATYRFEVDLQGADGFIEALGEEMDRLRQEKWFTLLRPSFQLRLSVGVVYFFTYTAPEEPFDGQELLAYYQDNLTGDLVEYMVVESGLAGLDFGDAPYWFFDVGEVAVGGEDIYFSVGGVEAETGIIRRIYLYDGGYLISTPADTFNPEMDRLEYAHFRGGERVEKPDFHSPWPSIGIYRH</sequence>
<keyword evidence="3" id="KW-1133">Transmembrane helix</keyword>
<feature type="region of interest" description="Disordered" evidence="2">
    <location>
        <begin position="50"/>
        <end position="105"/>
    </location>
</feature>
<organism evidence="4 5">
    <name type="scientific">Candidatus Anaerotruncus excrementipullorum</name>
    <dbReference type="NCBI Taxonomy" id="2838465"/>
    <lineage>
        <taxon>Bacteria</taxon>
        <taxon>Bacillati</taxon>
        <taxon>Bacillota</taxon>
        <taxon>Clostridia</taxon>
        <taxon>Eubacteriales</taxon>
        <taxon>Oscillospiraceae</taxon>
        <taxon>Anaerotruncus</taxon>
    </lineage>
</organism>
<evidence type="ECO:0000256" key="3">
    <source>
        <dbReference type="SAM" id="Phobius"/>
    </source>
</evidence>
<feature type="compositionally biased region" description="Pro residues" evidence="2">
    <location>
        <begin position="64"/>
        <end position="74"/>
    </location>
</feature>
<comment type="caution">
    <text evidence="4">The sequence shown here is derived from an EMBL/GenBank/DDBJ whole genome shotgun (WGS) entry which is preliminary data.</text>
</comment>
<keyword evidence="3" id="KW-0472">Membrane</keyword>
<dbReference type="SUPFAM" id="SSF46565">
    <property type="entry name" value="Chaperone J-domain"/>
    <property type="match status" value="1"/>
</dbReference>
<proteinExistence type="predicted"/>
<evidence type="ECO:0000256" key="2">
    <source>
        <dbReference type="SAM" id="MobiDB-lite"/>
    </source>
</evidence>
<name>A0A9D1WPU4_9FIRM</name>
<gene>
    <name evidence="4" type="ORF">H9736_00450</name>
</gene>
<accession>A0A9D1WPU4</accession>
<evidence type="ECO:0008006" key="6">
    <source>
        <dbReference type="Google" id="ProtNLM"/>
    </source>
</evidence>
<reference evidence="4" key="1">
    <citation type="journal article" date="2021" name="PeerJ">
        <title>Extensive microbial diversity within the chicken gut microbiome revealed by metagenomics and culture.</title>
        <authorList>
            <person name="Gilroy R."/>
            <person name="Ravi A."/>
            <person name="Getino M."/>
            <person name="Pursley I."/>
            <person name="Horton D.L."/>
            <person name="Alikhan N.F."/>
            <person name="Baker D."/>
            <person name="Gharbi K."/>
            <person name="Hall N."/>
            <person name="Watson M."/>
            <person name="Adriaenssens E.M."/>
            <person name="Foster-Nyarko E."/>
            <person name="Jarju S."/>
            <person name="Secka A."/>
            <person name="Antonio M."/>
            <person name="Oren A."/>
            <person name="Chaudhuri R.R."/>
            <person name="La Ragione R."/>
            <person name="Hildebrand F."/>
            <person name="Pallen M.J."/>
        </authorList>
    </citation>
    <scope>NUCLEOTIDE SEQUENCE</scope>
    <source>
        <strain evidence="4">CHK188-5543</strain>
    </source>
</reference>
<evidence type="ECO:0000313" key="5">
    <source>
        <dbReference type="Proteomes" id="UP000886800"/>
    </source>
</evidence>
<dbReference type="AlphaFoldDB" id="A0A9D1WPU4"/>
<dbReference type="EMBL" id="DXES01000011">
    <property type="protein sequence ID" value="HIX64696.1"/>
    <property type="molecule type" value="Genomic_DNA"/>
</dbReference>
<keyword evidence="1" id="KW-0235">DNA replication</keyword>